<dbReference type="Proteomes" id="UP001169719">
    <property type="component" value="Unassembled WGS sequence"/>
</dbReference>
<dbReference type="NCBIfam" id="NF003816">
    <property type="entry name" value="PRK05406.1-5"/>
    <property type="match status" value="1"/>
</dbReference>
<dbReference type="GO" id="GO:0017168">
    <property type="term" value="F:5-oxoprolinase (ATP-hydrolyzing) activity"/>
    <property type="evidence" value="ECO:0007669"/>
    <property type="project" value="UniProtKB-EC"/>
</dbReference>
<dbReference type="NCBIfam" id="NF003814">
    <property type="entry name" value="PRK05406.1-3"/>
    <property type="match status" value="1"/>
</dbReference>
<dbReference type="EMBL" id="JAUEOZ010000002">
    <property type="protein sequence ID" value="MDN2483237.1"/>
    <property type="molecule type" value="Genomic_DNA"/>
</dbReference>
<keyword evidence="1" id="KW-0547">Nucleotide-binding</keyword>
<dbReference type="InterPro" id="IPR005501">
    <property type="entry name" value="LamB/YcsF/PxpA-like"/>
</dbReference>
<name>A0ABT7Y5B2_9VIBR</name>
<organism evidence="2 3">
    <name type="scientific">Vibrio agarivorans</name>
    <dbReference type="NCBI Taxonomy" id="153622"/>
    <lineage>
        <taxon>Bacteria</taxon>
        <taxon>Pseudomonadati</taxon>
        <taxon>Pseudomonadota</taxon>
        <taxon>Gammaproteobacteria</taxon>
        <taxon>Vibrionales</taxon>
        <taxon>Vibrionaceae</taxon>
        <taxon>Vibrio</taxon>
    </lineage>
</organism>
<evidence type="ECO:0000313" key="2">
    <source>
        <dbReference type="EMBL" id="MDN2483237.1"/>
    </source>
</evidence>
<keyword evidence="3" id="KW-1185">Reference proteome</keyword>
<dbReference type="EC" id="3.5.2.9" evidence="2"/>
<dbReference type="SUPFAM" id="SSF88713">
    <property type="entry name" value="Glycoside hydrolase/deacetylase"/>
    <property type="match status" value="1"/>
</dbReference>
<dbReference type="CDD" id="cd10787">
    <property type="entry name" value="LamB_YcsF_like"/>
    <property type="match status" value="1"/>
</dbReference>
<dbReference type="Pfam" id="PF03746">
    <property type="entry name" value="LamB_YcsF"/>
    <property type="match status" value="1"/>
</dbReference>
<dbReference type="InterPro" id="IPR011330">
    <property type="entry name" value="Glyco_hydro/deAcase_b/a-brl"/>
</dbReference>
<gene>
    <name evidence="2" type="ORF">QWJ08_17995</name>
</gene>
<dbReference type="PANTHER" id="PTHR30292:SF0">
    <property type="entry name" value="5-OXOPROLINASE SUBUNIT A"/>
    <property type="match status" value="1"/>
</dbReference>
<sequence length="246" mass="27169">MESNKLLLNCDMGESFGLWTMGQDAQVMPYIDLTNIACGFHASDPQVMVSTIQLALQYEVKIGAHPSYPDLQGFGRRSIPMSVDEIINLTIYQIGALQALAQSQGTKIHYVKPHGALYNDMMCDMSIFEGLCEAVSQFHVPLMVLAVPDRDRLLDIADEYDVPLLFEAFIDRSYLANGSLAARSVKGAVLDRCEDVVNQAKQIIHYQKVTTLDGETLPIEADTLCIHGDNPIAVEIAQQIHSLLAK</sequence>
<evidence type="ECO:0000256" key="1">
    <source>
        <dbReference type="ARBA" id="ARBA00022741"/>
    </source>
</evidence>
<dbReference type="RefSeq" id="WP_289963296.1">
    <property type="nucleotide sequence ID" value="NZ_JAUEOZ010000002.1"/>
</dbReference>
<proteinExistence type="predicted"/>
<dbReference type="PANTHER" id="PTHR30292">
    <property type="entry name" value="UNCHARACTERIZED PROTEIN YBGL-RELATED"/>
    <property type="match status" value="1"/>
</dbReference>
<dbReference type="Gene3D" id="3.20.20.370">
    <property type="entry name" value="Glycoside hydrolase/deacetylase"/>
    <property type="match status" value="1"/>
</dbReference>
<protein>
    <submittedName>
        <fullName evidence="2">5-oxoprolinase subunit PxpA</fullName>
        <ecNumber evidence="2">3.5.2.9</ecNumber>
    </submittedName>
</protein>
<keyword evidence="2" id="KW-0378">Hydrolase</keyword>
<comment type="caution">
    <text evidence="2">The sequence shown here is derived from an EMBL/GenBank/DDBJ whole genome shotgun (WGS) entry which is preliminary data.</text>
</comment>
<accession>A0ABT7Y5B2</accession>
<evidence type="ECO:0000313" key="3">
    <source>
        <dbReference type="Proteomes" id="UP001169719"/>
    </source>
</evidence>
<reference evidence="2" key="1">
    <citation type="submission" date="2024-05" db="EMBL/GenBank/DDBJ databases">
        <title>Genome Sequences of Four Agar- Degrading Marine Bacteria.</title>
        <authorList>
            <person name="Phillips E.K."/>
            <person name="Shaffer J.C."/>
            <person name="Henson M.W."/>
            <person name="Temperton B."/>
            <person name="Thrash C.J."/>
            <person name="Martin M.O."/>
        </authorList>
    </citation>
    <scope>NUCLEOTIDE SEQUENCE</scope>
    <source>
        <strain evidence="2">EKP203</strain>
    </source>
</reference>